<dbReference type="OrthoDB" id="511153at2759"/>
<organism evidence="4 5">
    <name type="scientific">Chlorella vulgaris</name>
    <name type="common">Green alga</name>
    <dbReference type="NCBI Taxonomy" id="3077"/>
    <lineage>
        <taxon>Eukaryota</taxon>
        <taxon>Viridiplantae</taxon>
        <taxon>Chlorophyta</taxon>
        <taxon>core chlorophytes</taxon>
        <taxon>Trebouxiophyceae</taxon>
        <taxon>Chlorellales</taxon>
        <taxon>Chlorellaceae</taxon>
        <taxon>Chlorella clade</taxon>
        <taxon>Chlorella</taxon>
    </lineage>
</organism>
<sequence length="591" mass="63949">MDVATERKMVRAIVRQVHPDLFTAYPYERSKNSEALKALNVYADQLSQGMRPQPAQLTFYVRQEGSEDDVLGQVSAELPSYGSLGPLFFAFGLISEEELRQGAGSVDGRTADDRDLAAWLRETVDEAVRTADQHDSLKRMIRELRVSVQDRFRLAAVQVGGEFAVSTEEQQRQIEALKVLEENMEQLTAGDPDMFEGLTIRLYHPDSRPLGTLSYVDWNGTYNQRTAPIASHVADNGVVHVVADGEVMRDLLPNLDLSRARLLSRLGSFWLQRSRDLSSVLQELLGVQAVWCDTRSEDSSQQFVLWAGAVLDERQRFEASLQRRQFAFSLLAHSDHSSPMLDFLASSSVLQVRCDCPPSHLLDFLCSSAGLSANETAAQVAGSREEEEQLLAEVRDALGAKHVIRVCSSYNQDKVLGAARRLLECAPAIRLAGVDLSGASLAIDDCYELWDSGFISIPHDFNLSDLQPKLKALLSSGNAATTSAASAAASYSGDASGSYGNGGANGGGFGYPEGTSQESPAPGELAGQYGAGPVRAGAAAGASRGGTAAAGGGVVWGRRLQQQRHVGRLQQRRLAAAGLRVRQHGASLRML</sequence>
<dbReference type="Proteomes" id="UP001055712">
    <property type="component" value="Unassembled WGS sequence"/>
</dbReference>
<feature type="domain" description="DUF4461" evidence="3">
    <location>
        <begin position="344"/>
        <end position="462"/>
    </location>
</feature>
<keyword evidence="5" id="KW-1185">Reference proteome</keyword>
<accession>A0A9D4THZ8</accession>
<evidence type="ECO:0000313" key="5">
    <source>
        <dbReference type="Proteomes" id="UP001055712"/>
    </source>
</evidence>
<reference evidence="4" key="1">
    <citation type="journal article" date="2019" name="Plant J.">
        <title>Chlorella vulgaris genome assembly and annotation reveals the molecular basis for metabolic acclimation to high light conditions.</title>
        <authorList>
            <person name="Cecchin M."/>
            <person name="Marcolungo L."/>
            <person name="Rossato M."/>
            <person name="Girolomoni L."/>
            <person name="Cosentino E."/>
            <person name="Cuine S."/>
            <person name="Li-Beisson Y."/>
            <person name="Delledonne M."/>
            <person name="Ballottari M."/>
        </authorList>
    </citation>
    <scope>NUCLEOTIDE SEQUENCE</scope>
    <source>
        <strain evidence="4">211/11P</strain>
    </source>
</reference>
<reference evidence="4" key="2">
    <citation type="submission" date="2020-11" db="EMBL/GenBank/DDBJ databases">
        <authorList>
            <person name="Cecchin M."/>
            <person name="Marcolungo L."/>
            <person name="Rossato M."/>
            <person name="Girolomoni L."/>
            <person name="Cosentino E."/>
            <person name="Cuine S."/>
            <person name="Li-Beisson Y."/>
            <person name="Delledonne M."/>
            <person name="Ballottari M."/>
        </authorList>
    </citation>
    <scope>NUCLEOTIDE SEQUENCE</scope>
    <source>
        <strain evidence="4">211/11P</strain>
        <tissue evidence="4">Whole cell</tissue>
    </source>
</reference>
<comment type="caution">
    <text evidence="4">The sequence shown here is derived from an EMBL/GenBank/DDBJ whole genome shotgun (WGS) entry which is preliminary data.</text>
</comment>
<evidence type="ECO:0000313" key="4">
    <source>
        <dbReference type="EMBL" id="KAI3426012.1"/>
    </source>
</evidence>
<dbReference type="Pfam" id="PF14687">
    <property type="entry name" value="DUF4460"/>
    <property type="match status" value="1"/>
</dbReference>
<dbReference type="InterPro" id="IPR027989">
    <property type="entry name" value="DUF4461"/>
</dbReference>
<feature type="domain" description="DUF4460" evidence="2">
    <location>
        <begin position="7"/>
        <end position="68"/>
    </location>
</feature>
<proteinExistence type="predicted"/>
<name>A0A9D4THZ8_CHLVU</name>
<dbReference type="EMBL" id="SIDB01000011">
    <property type="protein sequence ID" value="KAI3426012.1"/>
    <property type="molecule type" value="Genomic_DNA"/>
</dbReference>
<dbReference type="AlphaFoldDB" id="A0A9D4THZ8"/>
<evidence type="ECO:0000259" key="2">
    <source>
        <dbReference type="Pfam" id="PF14687"/>
    </source>
</evidence>
<gene>
    <name evidence="4" type="ORF">D9Q98_007980</name>
</gene>
<feature type="region of interest" description="Disordered" evidence="1">
    <location>
        <begin position="508"/>
        <end position="529"/>
    </location>
</feature>
<protein>
    <recommendedName>
        <fullName evidence="6">DUF4460 domain-containing protein</fullName>
    </recommendedName>
</protein>
<dbReference type="InterPro" id="IPR027986">
    <property type="entry name" value="TCAIM"/>
</dbReference>
<evidence type="ECO:0000256" key="1">
    <source>
        <dbReference type="SAM" id="MobiDB-lite"/>
    </source>
</evidence>
<dbReference type="PANTHER" id="PTHR31596">
    <property type="entry name" value="T-CELL ACTIVATION INHIBITOR, MITOCHONDRIAL"/>
    <property type="match status" value="1"/>
</dbReference>
<dbReference type="GO" id="GO:0005739">
    <property type="term" value="C:mitochondrion"/>
    <property type="evidence" value="ECO:0007669"/>
    <property type="project" value="TreeGrafter"/>
</dbReference>
<dbReference type="InterPro" id="IPR028031">
    <property type="entry name" value="DUF4460"/>
</dbReference>
<evidence type="ECO:0000259" key="3">
    <source>
        <dbReference type="Pfam" id="PF14688"/>
    </source>
</evidence>
<dbReference type="PANTHER" id="PTHR31596:SF1">
    <property type="entry name" value="T-CELL ACTIVATION INHIBITOR, MITOCHONDRIAL"/>
    <property type="match status" value="1"/>
</dbReference>
<dbReference type="Pfam" id="PF14688">
    <property type="entry name" value="DUF4461"/>
    <property type="match status" value="1"/>
</dbReference>
<evidence type="ECO:0008006" key="6">
    <source>
        <dbReference type="Google" id="ProtNLM"/>
    </source>
</evidence>